<keyword evidence="1" id="KW-1133">Transmembrane helix</keyword>
<sequence length="73" mass="8271">MTRASVIVSLWLLLTGGIGDAALTGDRSPLWLLAFYFGISLLTAGALWLEYRDDDAPRAGLSRRRRERLYHYD</sequence>
<gene>
    <name evidence="2" type="ORF">AMYX_11560</name>
</gene>
<evidence type="ECO:0000313" key="2">
    <source>
        <dbReference type="EMBL" id="GEJ56415.1"/>
    </source>
</evidence>
<dbReference type="RefSeq" id="WP_176063867.1">
    <property type="nucleotide sequence ID" value="NZ_BJTG01000002.1"/>
</dbReference>
<keyword evidence="3" id="KW-1185">Reference proteome</keyword>
<accession>A0A7I9VJ73</accession>
<evidence type="ECO:0000256" key="1">
    <source>
        <dbReference type="SAM" id="Phobius"/>
    </source>
</evidence>
<dbReference type="Proteomes" id="UP000503640">
    <property type="component" value="Unassembled WGS sequence"/>
</dbReference>
<dbReference type="EMBL" id="BJTG01000002">
    <property type="protein sequence ID" value="GEJ56415.1"/>
    <property type="molecule type" value="Genomic_DNA"/>
</dbReference>
<evidence type="ECO:0000313" key="3">
    <source>
        <dbReference type="Proteomes" id="UP000503640"/>
    </source>
</evidence>
<keyword evidence="1" id="KW-0812">Transmembrane</keyword>
<comment type="caution">
    <text evidence="2">The sequence shown here is derived from an EMBL/GenBank/DDBJ whole genome shotgun (WGS) entry which is preliminary data.</text>
</comment>
<protein>
    <submittedName>
        <fullName evidence="2">Uncharacterized protein</fullName>
    </submittedName>
</protein>
<proteinExistence type="predicted"/>
<dbReference type="AlphaFoldDB" id="A0A7I9VJ73"/>
<name>A0A7I9VJ73_9BACT</name>
<reference evidence="3" key="1">
    <citation type="journal article" date="2020" name="Appl. Environ. Microbiol.">
        <title>Diazotrophic Anaeromyxobacter Isolates from Soils.</title>
        <authorList>
            <person name="Masuda Y."/>
            <person name="Yamanaka H."/>
            <person name="Xu Z.X."/>
            <person name="Shiratori Y."/>
            <person name="Aono T."/>
            <person name="Amachi S."/>
            <person name="Senoo K."/>
            <person name="Itoh H."/>
        </authorList>
    </citation>
    <scope>NUCLEOTIDE SEQUENCE [LARGE SCALE GENOMIC DNA]</scope>
    <source>
        <strain evidence="3">R267</strain>
    </source>
</reference>
<organism evidence="2 3">
    <name type="scientific">Anaeromyxobacter diazotrophicus</name>
    <dbReference type="NCBI Taxonomy" id="2590199"/>
    <lineage>
        <taxon>Bacteria</taxon>
        <taxon>Pseudomonadati</taxon>
        <taxon>Myxococcota</taxon>
        <taxon>Myxococcia</taxon>
        <taxon>Myxococcales</taxon>
        <taxon>Cystobacterineae</taxon>
        <taxon>Anaeromyxobacteraceae</taxon>
        <taxon>Anaeromyxobacter</taxon>
    </lineage>
</organism>
<keyword evidence="1" id="KW-0472">Membrane</keyword>
<feature type="transmembrane region" description="Helical" evidence="1">
    <location>
        <begin position="29"/>
        <end position="49"/>
    </location>
</feature>